<dbReference type="RefSeq" id="WP_248862275.1">
    <property type="nucleotide sequence ID" value="NZ_CP086322.1"/>
</dbReference>
<evidence type="ECO:0000313" key="1">
    <source>
        <dbReference type="EMBL" id="UQA91448.1"/>
    </source>
</evidence>
<keyword evidence="2" id="KW-1185">Reference proteome</keyword>
<proteinExistence type="predicted"/>
<protein>
    <submittedName>
        <fullName evidence="1">Uncharacterized protein</fullName>
    </submittedName>
</protein>
<organism evidence="1 2">
    <name type="scientific">Streptomyces halobius</name>
    <dbReference type="NCBI Taxonomy" id="2879846"/>
    <lineage>
        <taxon>Bacteria</taxon>
        <taxon>Bacillati</taxon>
        <taxon>Actinomycetota</taxon>
        <taxon>Actinomycetes</taxon>
        <taxon>Kitasatosporales</taxon>
        <taxon>Streptomycetaceae</taxon>
        <taxon>Streptomyces</taxon>
    </lineage>
</organism>
<accession>A0ABY4M188</accession>
<dbReference type="EMBL" id="CP086322">
    <property type="protein sequence ID" value="UQA91448.1"/>
    <property type="molecule type" value="Genomic_DNA"/>
</dbReference>
<reference evidence="1" key="1">
    <citation type="submission" date="2021-10" db="EMBL/GenBank/DDBJ databases">
        <title>Streptomyces nigrumlapis sp.nov.,an antimicrobial producing actinobacterium isolated from Black Gobi rocks.</title>
        <authorList>
            <person name="Wen Y."/>
            <person name="Zhang W."/>
            <person name="Liu X.G."/>
        </authorList>
    </citation>
    <scope>NUCLEOTIDE SEQUENCE</scope>
    <source>
        <strain evidence="1">ST13-2-2</strain>
    </source>
</reference>
<gene>
    <name evidence="1" type="ORF">K9S39_05755</name>
</gene>
<dbReference type="Proteomes" id="UP000830115">
    <property type="component" value="Chromosome"/>
</dbReference>
<name>A0ABY4M188_9ACTN</name>
<sequence>MSPTPLPATGAPVPASDANESIRRFVCARGGRPWTTQDMTEYAVLLEIWTLAVRAEVVEAA</sequence>
<evidence type="ECO:0000313" key="2">
    <source>
        <dbReference type="Proteomes" id="UP000830115"/>
    </source>
</evidence>